<gene>
    <name evidence="2" type="ORF">RMCB_3259</name>
</gene>
<keyword evidence="3" id="KW-1185">Reference proteome</keyword>
<dbReference type="EMBL" id="BCSX01000027">
    <property type="protein sequence ID" value="GAS89163.1"/>
    <property type="molecule type" value="Genomic_DNA"/>
</dbReference>
<dbReference type="PANTHER" id="PTHR40114:SF1">
    <property type="entry name" value="SLR0698 PROTEIN"/>
    <property type="match status" value="1"/>
</dbReference>
<dbReference type="InterPro" id="IPR033469">
    <property type="entry name" value="CYTH-like_dom_sf"/>
</dbReference>
<proteinExistence type="predicted"/>
<reference evidence="3" key="2">
    <citation type="submission" date="2016-02" db="EMBL/GenBank/DDBJ databases">
        <title>Draft genome sequence of five rapidly growing Mycobacterium species.</title>
        <authorList>
            <person name="Katahira K."/>
            <person name="Gotou Y."/>
            <person name="Iida K."/>
            <person name="Ogura Y."/>
            <person name="Hayashi T."/>
        </authorList>
    </citation>
    <scope>NUCLEOTIDE SEQUENCE [LARGE SCALE GENOMIC DNA]</scope>
    <source>
        <strain evidence="3">JCM15654</strain>
    </source>
</reference>
<comment type="caution">
    <text evidence="2">The sequence shown here is derived from an EMBL/GenBank/DDBJ whole genome shotgun (WGS) entry which is preliminary data.</text>
</comment>
<dbReference type="Proteomes" id="UP000069620">
    <property type="component" value="Unassembled WGS sequence"/>
</dbReference>
<evidence type="ECO:0000259" key="1">
    <source>
        <dbReference type="SMART" id="SM01118"/>
    </source>
</evidence>
<evidence type="ECO:0000313" key="3">
    <source>
        <dbReference type="Proteomes" id="UP000069620"/>
    </source>
</evidence>
<dbReference type="AlphaFoldDB" id="A0A117I5W6"/>
<dbReference type="InterPro" id="IPR023577">
    <property type="entry name" value="CYTH_domain"/>
</dbReference>
<dbReference type="InterPro" id="IPR012042">
    <property type="entry name" value="NeuTTM/CthTTM-like"/>
</dbReference>
<dbReference type="SUPFAM" id="SSF55154">
    <property type="entry name" value="CYTH-like phosphatases"/>
    <property type="match status" value="1"/>
</dbReference>
<dbReference type="Gene3D" id="2.40.320.10">
    <property type="entry name" value="Hypothetical Protein Pfu-838710-001"/>
    <property type="match status" value="1"/>
</dbReference>
<accession>A0A117I5W6</accession>
<name>A0A117I5W6_9MYCO</name>
<dbReference type="STRING" id="146020.RMCB_3259"/>
<protein>
    <submittedName>
        <fullName evidence="2">Adenylate cyclase</fullName>
    </submittedName>
</protein>
<reference evidence="3" key="1">
    <citation type="journal article" date="2016" name="Genome Announc.">
        <title>Draft Genome Sequences of Five Rapidly Growing Mycobacterium Species, M. thermoresistibile, M. fortuitum subsp. acetamidolyticum, M. canariasense, M. brisbanense, and M. novocastrense.</title>
        <authorList>
            <person name="Katahira K."/>
            <person name="Ogura Y."/>
            <person name="Gotoh Y."/>
            <person name="Hayashi T."/>
        </authorList>
    </citation>
    <scope>NUCLEOTIDE SEQUENCE [LARGE SCALE GENOMIC DNA]</scope>
    <source>
        <strain evidence="3">JCM15654</strain>
    </source>
</reference>
<dbReference type="SMART" id="SM01118">
    <property type="entry name" value="CYTH"/>
    <property type="match status" value="1"/>
</dbReference>
<sequence>MTGRRQSAKVHAVSAGRGYRLRMSESGFGDFEYERKFFVRELPAVAASDPTPALIVQAYLFSADGYAVRVRVQGPAPADLQTTPGELVEALGEESIGTMTAKGPAVGGTRYEAERELDPMVAGQIVRRAEHVVAKVRYSAWLGEDGWIIDRFLGGNSPLVLSEVERGGPVVDLAIPAFCVTEVSEDDRFRNEYLAYHPFGGWAEEYRRELDALGPTFVDTLGRNQFEGS</sequence>
<dbReference type="PANTHER" id="PTHR40114">
    <property type="entry name" value="SLR0698 PROTEIN"/>
    <property type="match status" value="1"/>
</dbReference>
<feature type="domain" description="CYTH" evidence="1">
    <location>
        <begin position="30"/>
        <end position="196"/>
    </location>
</feature>
<organism evidence="2 3">
    <name type="scientific">Mycolicibacterium brisbanense</name>
    <dbReference type="NCBI Taxonomy" id="146020"/>
    <lineage>
        <taxon>Bacteria</taxon>
        <taxon>Bacillati</taxon>
        <taxon>Actinomycetota</taxon>
        <taxon>Actinomycetes</taxon>
        <taxon>Mycobacteriales</taxon>
        <taxon>Mycobacteriaceae</taxon>
        <taxon>Mycolicibacterium</taxon>
    </lineage>
</organism>
<evidence type="ECO:0000313" key="2">
    <source>
        <dbReference type="EMBL" id="GAS89163.1"/>
    </source>
</evidence>